<organism evidence="1 2">
    <name type="scientific">Diversispora epigaea</name>
    <dbReference type="NCBI Taxonomy" id="1348612"/>
    <lineage>
        <taxon>Eukaryota</taxon>
        <taxon>Fungi</taxon>
        <taxon>Fungi incertae sedis</taxon>
        <taxon>Mucoromycota</taxon>
        <taxon>Glomeromycotina</taxon>
        <taxon>Glomeromycetes</taxon>
        <taxon>Diversisporales</taxon>
        <taxon>Diversisporaceae</taxon>
        <taxon>Diversispora</taxon>
    </lineage>
</organism>
<accession>A0A397H3W2</accession>
<keyword evidence="2" id="KW-1185">Reference proteome</keyword>
<sequence>MKSHRLTKYITIICKQNKYNTTAVCKECVELLSYEEALKNYFTNKKQQVKNHLKNCPQFLQKIGNKEAIEEIINMSDDESEQVKNRKRTDIEYELNDIQLIRLSASSSQPSMKKQKNTISNFTIRNLTKKEQPKFEQLLLRMTVSNGFSFQWKCII</sequence>
<dbReference type="Proteomes" id="UP000266861">
    <property type="component" value="Unassembled WGS sequence"/>
</dbReference>
<protein>
    <submittedName>
        <fullName evidence="1">Uncharacterized protein</fullName>
    </submittedName>
</protein>
<name>A0A397H3W2_9GLOM</name>
<dbReference type="EMBL" id="PQFF01000361">
    <property type="protein sequence ID" value="RHZ56113.1"/>
    <property type="molecule type" value="Genomic_DNA"/>
</dbReference>
<dbReference type="AlphaFoldDB" id="A0A397H3W2"/>
<evidence type="ECO:0000313" key="2">
    <source>
        <dbReference type="Proteomes" id="UP000266861"/>
    </source>
</evidence>
<gene>
    <name evidence="1" type="ORF">Glove_406g120</name>
</gene>
<dbReference type="OrthoDB" id="2394824at2759"/>
<dbReference type="STRING" id="1348612.A0A397H3W2"/>
<reference evidence="1 2" key="1">
    <citation type="submission" date="2018-08" db="EMBL/GenBank/DDBJ databases">
        <title>Genome and evolution of the arbuscular mycorrhizal fungus Diversispora epigaea (formerly Glomus versiforme) and its bacterial endosymbionts.</title>
        <authorList>
            <person name="Sun X."/>
            <person name="Fei Z."/>
            <person name="Harrison M."/>
        </authorList>
    </citation>
    <scope>NUCLEOTIDE SEQUENCE [LARGE SCALE GENOMIC DNA]</scope>
    <source>
        <strain evidence="1 2">IT104</strain>
    </source>
</reference>
<evidence type="ECO:0000313" key="1">
    <source>
        <dbReference type="EMBL" id="RHZ56113.1"/>
    </source>
</evidence>
<proteinExistence type="predicted"/>
<comment type="caution">
    <text evidence="1">The sequence shown here is derived from an EMBL/GenBank/DDBJ whole genome shotgun (WGS) entry which is preliminary data.</text>
</comment>